<dbReference type="EMBL" id="JBHSAY010000013">
    <property type="protein sequence ID" value="MFC4133765.1"/>
    <property type="molecule type" value="Genomic_DNA"/>
</dbReference>
<sequence length="78" mass="8237">MAPAPRWTVTVDRSRCVGSAMCVGVASDRFALDGDARSAPLASPVEADERVRDAAANCPMEAIELRDATTGELIDPYA</sequence>
<evidence type="ECO:0000256" key="3">
    <source>
        <dbReference type="ARBA" id="ARBA00022723"/>
    </source>
</evidence>
<keyword evidence="2" id="KW-0813">Transport</keyword>
<organism evidence="8 9">
    <name type="scientific">Hamadaea flava</name>
    <dbReference type="NCBI Taxonomy" id="1742688"/>
    <lineage>
        <taxon>Bacteria</taxon>
        <taxon>Bacillati</taxon>
        <taxon>Actinomycetota</taxon>
        <taxon>Actinomycetes</taxon>
        <taxon>Micromonosporales</taxon>
        <taxon>Micromonosporaceae</taxon>
        <taxon>Hamadaea</taxon>
    </lineage>
</organism>
<proteinExistence type="predicted"/>
<dbReference type="Pfam" id="PF13459">
    <property type="entry name" value="Fer4_15"/>
    <property type="match status" value="1"/>
</dbReference>
<dbReference type="Proteomes" id="UP001595816">
    <property type="component" value="Unassembled WGS sequence"/>
</dbReference>
<protein>
    <submittedName>
        <fullName evidence="8">Ferredoxin</fullName>
    </submittedName>
</protein>
<evidence type="ECO:0000256" key="7">
    <source>
        <dbReference type="ARBA" id="ARBA00023291"/>
    </source>
</evidence>
<evidence type="ECO:0000256" key="1">
    <source>
        <dbReference type="ARBA" id="ARBA00001927"/>
    </source>
</evidence>
<dbReference type="InterPro" id="IPR051269">
    <property type="entry name" value="Fe-S_cluster_ET"/>
</dbReference>
<comment type="caution">
    <text evidence="8">The sequence shown here is derived from an EMBL/GenBank/DDBJ whole genome shotgun (WGS) entry which is preliminary data.</text>
</comment>
<dbReference type="PANTHER" id="PTHR36923">
    <property type="entry name" value="FERREDOXIN"/>
    <property type="match status" value="1"/>
</dbReference>
<accession>A0ABV8LSL6</accession>
<gene>
    <name evidence="8" type="ORF">ACFOZ4_24400</name>
</gene>
<evidence type="ECO:0000256" key="2">
    <source>
        <dbReference type="ARBA" id="ARBA00022448"/>
    </source>
</evidence>
<dbReference type="SUPFAM" id="SSF54862">
    <property type="entry name" value="4Fe-4S ferredoxins"/>
    <property type="match status" value="1"/>
</dbReference>
<evidence type="ECO:0000313" key="9">
    <source>
        <dbReference type="Proteomes" id="UP001595816"/>
    </source>
</evidence>
<name>A0ABV8LSL6_9ACTN</name>
<comment type="cofactor">
    <cofactor evidence="1">
        <name>[3Fe-4S] cluster</name>
        <dbReference type="ChEBI" id="CHEBI:21137"/>
    </cofactor>
</comment>
<keyword evidence="9" id="KW-1185">Reference proteome</keyword>
<keyword evidence="7" id="KW-0003">3Fe-4S</keyword>
<evidence type="ECO:0000256" key="6">
    <source>
        <dbReference type="ARBA" id="ARBA00023014"/>
    </source>
</evidence>
<keyword evidence="5" id="KW-0408">Iron</keyword>
<keyword evidence="4" id="KW-0249">Electron transport</keyword>
<reference evidence="9" key="1">
    <citation type="journal article" date="2019" name="Int. J. Syst. Evol. Microbiol.">
        <title>The Global Catalogue of Microorganisms (GCM) 10K type strain sequencing project: providing services to taxonomists for standard genome sequencing and annotation.</title>
        <authorList>
            <consortium name="The Broad Institute Genomics Platform"/>
            <consortium name="The Broad Institute Genome Sequencing Center for Infectious Disease"/>
            <person name="Wu L."/>
            <person name="Ma J."/>
        </authorList>
    </citation>
    <scope>NUCLEOTIDE SEQUENCE [LARGE SCALE GENOMIC DNA]</scope>
    <source>
        <strain evidence="9">CGMCC 4.7289</strain>
    </source>
</reference>
<dbReference type="RefSeq" id="WP_253750381.1">
    <property type="nucleotide sequence ID" value="NZ_JAMZDZ010000001.1"/>
</dbReference>
<dbReference type="PANTHER" id="PTHR36923:SF3">
    <property type="entry name" value="FERREDOXIN"/>
    <property type="match status" value="1"/>
</dbReference>
<keyword evidence="3" id="KW-0479">Metal-binding</keyword>
<keyword evidence="6" id="KW-0411">Iron-sulfur</keyword>
<evidence type="ECO:0000313" key="8">
    <source>
        <dbReference type="EMBL" id="MFC4133765.1"/>
    </source>
</evidence>
<dbReference type="Gene3D" id="3.30.70.20">
    <property type="match status" value="1"/>
</dbReference>
<evidence type="ECO:0000256" key="4">
    <source>
        <dbReference type="ARBA" id="ARBA00022982"/>
    </source>
</evidence>
<evidence type="ECO:0000256" key="5">
    <source>
        <dbReference type="ARBA" id="ARBA00023004"/>
    </source>
</evidence>